<proteinExistence type="predicted"/>
<organism evidence="2 3">
    <name type="scientific">Elliptochloris bilobata</name>
    <dbReference type="NCBI Taxonomy" id="381761"/>
    <lineage>
        <taxon>Eukaryota</taxon>
        <taxon>Viridiplantae</taxon>
        <taxon>Chlorophyta</taxon>
        <taxon>core chlorophytes</taxon>
        <taxon>Trebouxiophyceae</taxon>
        <taxon>Trebouxiophyceae incertae sedis</taxon>
        <taxon>Elliptochloris clade</taxon>
        <taxon>Elliptochloris</taxon>
    </lineage>
</organism>
<reference evidence="2 3" key="1">
    <citation type="journal article" date="2024" name="Nat. Commun.">
        <title>Phylogenomics reveals the evolutionary origins of lichenization in chlorophyte algae.</title>
        <authorList>
            <person name="Puginier C."/>
            <person name="Libourel C."/>
            <person name="Otte J."/>
            <person name="Skaloud P."/>
            <person name="Haon M."/>
            <person name="Grisel S."/>
            <person name="Petersen M."/>
            <person name="Berrin J.G."/>
            <person name="Delaux P.M."/>
            <person name="Dal Grande F."/>
            <person name="Keller J."/>
        </authorList>
    </citation>
    <scope>NUCLEOTIDE SEQUENCE [LARGE SCALE GENOMIC DNA]</scope>
    <source>
        <strain evidence="2 3">SAG 245.80</strain>
    </source>
</reference>
<protein>
    <submittedName>
        <fullName evidence="2">Uncharacterized protein</fullName>
    </submittedName>
</protein>
<evidence type="ECO:0000313" key="3">
    <source>
        <dbReference type="Proteomes" id="UP001445335"/>
    </source>
</evidence>
<sequence length="81" mass="8365">MAHSEELLRPPQKEDGKDFDQAPFPRAGSGEPSSKATTASSLQGAATPDGGEVFQRLSSHSATSLGARDGGSRESSHGARI</sequence>
<dbReference type="Proteomes" id="UP001445335">
    <property type="component" value="Unassembled WGS sequence"/>
</dbReference>
<feature type="compositionally biased region" description="Polar residues" evidence="1">
    <location>
        <begin position="31"/>
        <end position="44"/>
    </location>
</feature>
<dbReference type="AlphaFoldDB" id="A0AAW1RD88"/>
<evidence type="ECO:0000313" key="2">
    <source>
        <dbReference type="EMBL" id="KAK9831486.1"/>
    </source>
</evidence>
<feature type="compositionally biased region" description="Basic and acidic residues" evidence="1">
    <location>
        <begin position="1"/>
        <end position="20"/>
    </location>
</feature>
<feature type="compositionally biased region" description="Basic and acidic residues" evidence="1">
    <location>
        <begin position="70"/>
        <end position="81"/>
    </location>
</feature>
<keyword evidence="3" id="KW-1185">Reference proteome</keyword>
<comment type="caution">
    <text evidence="2">The sequence shown here is derived from an EMBL/GenBank/DDBJ whole genome shotgun (WGS) entry which is preliminary data.</text>
</comment>
<dbReference type="EMBL" id="JALJOU010000045">
    <property type="protein sequence ID" value="KAK9831486.1"/>
    <property type="molecule type" value="Genomic_DNA"/>
</dbReference>
<feature type="region of interest" description="Disordered" evidence="1">
    <location>
        <begin position="1"/>
        <end position="81"/>
    </location>
</feature>
<evidence type="ECO:0000256" key="1">
    <source>
        <dbReference type="SAM" id="MobiDB-lite"/>
    </source>
</evidence>
<name>A0AAW1RD88_9CHLO</name>
<accession>A0AAW1RD88</accession>
<gene>
    <name evidence="2" type="ORF">WJX81_001032</name>
</gene>